<feature type="region of interest" description="Disordered" evidence="1">
    <location>
        <begin position="122"/>
        <end position="150"/>
    </location>
</feature>
<evidence type="ECO:0000313" key="2">
    <source>
        <dbReference type="EMBL" id="CAE7633765.1"/>
    </source>
</evidence>
<gene>
    <name evidence="2" type="ORF">SPIL2461_LOCUS16662</name>
</gene>
<keyword evidence="3" id="KW-1185">Reference proteome</keyword>
<protein>
    <recommendedName>
        <fullName evidence="4">Methyltransferase FkbM domain-containing protein</fullName>
    </recommendedName>
</protein>
<dbReference type="AlphaFoldDB" id="A0A812VNA6"/>
<comment type="caution">
    <text evidence="2">The sequence shown here is derived from an EMBL/GenBank/DDBJ whole genome shotgun (WGS) entry which is preliminary data.</text>
</comment>
<dbReference type="EMBL" id="CAJNIZ010042711">
    <property type="protein sequence ID" value="CAE7633765.1"/>
    <property type="molecule type" value="Genomic_DNA"/>
</dbReference>
<organism evidence="2 3">
    <name type="scientific">Symbiodinium pilosum</name>
    <name type="common">Dinoflagellate</name>
    <dbReference type="NCBI Taxonomy" id="2952"/>
    <lineage>
        <taxon>Eukaryota</taxon>
        <taxon>Sar</taxon>
        <taxon>Alveolata</taxon>
        <taxon>Dinophyceae</taxon>
        <taxon>Suessiales</taxon>
        <taxon>Symbiodiniaceae</taxon>
        <taxon>Symbiodinium</taxon>
    </lineage>
</organism>
<feature type="non-terminal residue" evidence="2">
    <location>
        <position position="150"/>
    </location>
</feature>
<evidence type="ECO:0008006" key="4">
    <source>
        <dbReference type="Google" id="ProtNLM"/>
    </source>
</evidence>
<evidence type="ECO:0000256" key="1">
    <source>
        <dbReference type="SAM" id="MobiDB-lite"/>
    </source>
</evidence>
<sequence>MTEVAQNLQRNDIYNLCNVTLQRSYADARVLNWLLRAFGTIDLLHVDIQGAEDELLDGTHLLSNVKQLHIGTHGREIHRQCRGSLLSHGFTLDVDYPPRTFVRSPYGPLLLDDGILAGRQPQSVTRDDITSGTPTQLTPAGQRETTRQKV</sequence>
<name>A0A812VNA6_SYMPI</name>
<evidence type="ECO:0000313" key="3">
    <source>
        <dbReference type="Proteomes" id="UP000649617"/>
    </source>
</evidence>
<proteinExistence type="predicted"/>
<reference evidence="2" key="1">
    <citation type="submission" date="2021-02" db="EMBL/GenBank/DDBJ databases">
        <authorList>
            <person name="Dougan E. K."/>
            <person name="Rhodes N."/>
            <person name="Thang M."/>
            <person name="Chan C."/>
        </authorList>
    </citation>
    <scope>NUCLEOTIDE SEQUENCE</scope>
</reference>
<feature type="compositionally biased region" description="Polar residues" evidence="1">
    <location>
        <begin position="122"/>
        <end position="139"/>
    </location>
</feature>
<dbReference type="Proteomes" id="UP000649617">
    <property type="component" value="Unassembled WGS sequence"/>
</dbReference>
<accession>A0A812VNA6</accession>